<keyword evidence="7" id="KW-0677">Repeat</keyword>
<feature type="domain" description="ATP-grasp" evidence="24">
    <location>
        <begin position="1250"/>
        <end position="1442"/>
    </location>
</feature>
<dbReference type="InterPro" id="IPR011607">
    <property type="entry name" value="MGS-like_dom"/>
</dbReference>
<dbReference type="FunCoup" id="A0A4V1M2Y6">
    <property type="interactions" value="499"/>
</dbReference>
<dbReference type="Pfam" id="PF00185">
    <property type="entry name" value="OTCace"/>
    <property type="match status" value="1"/>
</dbReference>
<dbReference type="GO" id="GO:0004088">
    <property type="term" value="F:carbamoyl-phosphate synthase (glutamine-hydrolyzing) activity"/>
    <property type="evidence" value="ECO:0007669"/>
    <property type="project" value="UniProtKB-EC"/>
</dbReference>
<dbReference type="FunFam" id="3.40.50.20:FF:000011">
    <property type="entry name" value="CAD protein-like isoform X1"/>
    <property type="match status" value="1"/>
</dbReference>
<dbReference type="InterPro" id="IPR005483">
    <property type="entry name" value="CPSase_dom"/>
</dbReference>
<feature type="region of interest" description="Disordered" evidence="23">
    <location>
        <begin position="572"/>
        <end position="655"/>
    </location>
</feature>
<evidence type="ECO:0000256" key="13">
    <source>
        <dbReference type="ARBA" id="ARBA00023268"/>
    </source>
</evidence>
<dbReference type="InterPro" id="IPR058047">
    <property type="entry name" value="CPSase_preATP-grasp"/>
</dbReference>
<dbReference type="FunFam" id="3.30.470.20:FF:000001">
    <property type="entry name" value="Carbamoyl-phosphate synthase large chain"/>
    <property type="match status" value="1"/>
</dbReference>
<keyword evidence="12" id="KW-0560">Oxidoreductase</keyword>
<evidence type="ECO:0000256" key="14">
    <source>
        <dbReference type="ARBA" id="ARBA00043968"/>
    </source>
</evidence>
<dbReference type="Gene3D" id="3.30.470.20">
    <property type="entry name" value="ATP-grasp fold, B domain"/>
    <property type="match status" value="2"/>
</dbReference>
<dbReference type="NCBIfam" id="NF009475">
    <property type="entry name" value="PRK12838.1"/>
    <property type="match status" value="1"/>
</dbReference>
<evidence type="ECO:0000256" key="11">
    <source>
        <dbReference type="ARBA" id="ARBA00022975"/>
    </source>
</evidence>
<dbReference type="Gene3D" id="3.50.30.20">
    <property type="entry name" value="Carbamoyl-phosphate synthase small subunit, N-terminal domain"/>
    <property type="match status" value="1"/>
</dbReference>
<evidence type="ECO:0000256" key="17">
    <source>
        <dbReference type="ARBA" id="ARBA00043998"/>
    </source>
</evidence>
<evidence type="ECO:0000313" key="27">
    <source>
        <dbReference type="Proteomes" id="UP000289152"/>
    </source>
</evidence>
<dbReference type="NCBIfam" id="TIGR01368">
    <property type="entry name" value="CPSaseIIsmall"/>
    <property type="match status" value="1"/>
</dbReference>
<dbReference type="NCBIfam" id="NF003671">
    <property type="entry name" value="PRK05294.1"/>
    <property type="match status" value="1"/>
</dbReference>
<evidence type="ECO:0000256" key="15">
    <source>
        <dbReference type="ARBA" id="ARBA00043979"/>
    </source>
</evidence>
<dbReference type="GO" id="GO:0004359">
    <property type="term" value="F:glutaminase activity"/>
    <property type="evidence" value="ECO:0007669"/>
    <property type="project" value="UniProtKB-EC"/>
</dbReference>
<evidence type="ECO:0000313" key="26">
    <source>
        <dbReference type="EMBL" id="RXK35000.1"/>
    </source>
</evidence>
<dbReference type="Pfam" id="PF00988">
    <property type="entry name" value="CPSase_sm_chain"/>
    <property type="match status" value="1"/>
</dbReference>
<evidence type="ECO:0000259" key="25">
    <source>
        <dbReference type="PROSITE" id="PS51855"/>
    </source>
</evidence>
<evidence type="ECO:0000256" key="8">
    <source>
        <dbReference type="ARBA" id="ARBA00022741"/>
    </source>
</evidence>
<comment type="similarity">
    <text evidence="14">In the 3rd section; belongs to the metallo-dependent hydrolases superfamily. DHOase family. CAD subfamily.</text>
</comment>
<dbReference type="Pfam" id="PF02142">
    <property type="entry name" value="MGS"/>
    <property type="match status" value="1"/>
</dbReference>
<dbReference type="Gene3D" id="3.40.50.20">
    <property type="match status" value="2"/>
</dbReference>
<dbReference type="GO" id="GO:0046872">
    <property type="term" value="F:metal ion binding"/>
    <property type="evidence" value="ECO:0007669"/>
    <property type="project" value="InterPro"/>
</dbReference>
<dbReference type="Pfam" id="PF02786">
    <property type="entry name" value="CPSase_L_D2"/>
    <property type="match status" value="2"/>
</dbReference>
<dbReference type="SUPFAM" id="SSF51556">
    <property type="entry name" value="Metallo-dependent hydrolases"/>
    <property type="match status" value="1"/>
</dbReference>
<evidence type="ECO:0000256" key="5">
    <source>
        <dbReference type="ARBA" id="ARBA00022598"/>
    </source>
</evidence>
<dbReference type="InterPro" id="IPR002082">
    <property type="entry name" value="Asp_carbamoyltransf"/>
</dbReference>
<dbReference type="GO" id="GO:0006526">
    <property type="term" value="P:L-arginine biosynthetic process"/>
    <property type="evidence" value="ECO:0007669"/>
    <property type="project" value="TreeGrafter"/>
</dbReference>
<comment type="catalytic activity">
    <reaction evidence="19">
        <text>hydrogencarbonate + L-glutamine + 2 ATP + H2O = carbamoyl phosphate + L-glutamate + 2 ADP + phosphate + 2 H(+)</text>
        <dbReference type="Rhea" id="RHEA:18633"/>
        <dbReference type="ChEBI" id="CHEBI:15377"/>
        <dbReference type="ChEBI" id="CHEBI:15378"/>
        <dbReference type="ChEBI" id="CHEBI:17544"/>
        <dbReference type="ChEBI" id="CHEBI:29985"/>
        <dbReference type="ChEBI" id="CHEBI:30616"/>
        <dbReference type="ChEBI" id="CHEBI:43474"/>
        <dbReference type="ChEBI" id="CHEBI:58228"/>
        <dbReference type="ChEBI" id="CHEBI:58359"/>
        <dbReference type="ChEBI" id="CHEBI:456216"/>
        <dbReference type="EC" id="6.3.5.5"/>
    </reaction>
</comment>
<dbReference type="STRING" id="5217.A0A4V1M2Y6"/>
<dbReference type="NCBIfam" id="NF002032">
    <property type="entry name" value="PRK00856.1"/>
    <property type="match status" value="1"/>
</dbReference>
<evidence type="ECO:0000256" key="3">
    <source>
        <dbReference type="ARBA" id="ARBA00004852"/>
    </source>
</evidence>
<feature type="domain" description="ATP-grasp" evidence="24">
    <location>
        <begin position="1785"/>
        <end position="1976"/>
    </location>
</feature>
<dbReference type="GO" id="GO:0006207">
    <property type="term" value="P:'de novo' pyrimidine nucleobase biosynthetic process"/>
    <property type="evidence" value="ECO:0007669"/>
    <property type="project" value="InterPro"/>
</dbReference>
<dbReference type="Pfam" id="PF02729">
    <property type="entry name" value="OTCace_N"/>
    <property type="match status" value="1"/>
</dbReference>
<dbReference type="InterPro" id="IPR036480">
    <property type="entry name" value="CarbP_synth_ssu_N_sf"/>
</dbReference>
<dbReference type="NCBIfam" id="NF009455">
    <property type="entry name" value="PRK12815.1"/>
    <property type="match status" value="1"/>
</dbReference>
<dbReference type="InterPro" id="IPR005480">
    <property type="entry name" value="CPSase_lsu_oligo"/>
</dbReference>
<dbReference type="GO" id="GO:0016491">
    <property type="term" value="F:oxidoreductase activity"/>
    <property type="evidence" value="ECO:0007669"/>
    <property type="project" value="UniProtKB-KW"/>
</dbReference>
<comment type="similarity">
    <text evidence="16">In the N-terminal section; belongs to the CarA family.</text>
</comment>
<feature type="compositionally biased region" description="Low complexity" evidence="23">
    <location>
        <begin position="24"/>
        <end position="34"/>
    </location>
</feature>
<dbReference type="InterPro" id="IPR017926">
    <property type="entry name" value="GATASE"/>
</dbReference>
<dbReference type="PROSITE" id="PS50975">
    <property type="entry name" value="ATP_GRASP"/>
    <property type="match status" value="2"/>
</dbReference>
<dbReference type="GO" id="GO:0005524">
    <property type="term" value="F:ATP binding"/>
    <property type="evidence" value="ECO:0007669"/>
    <property type="project" value="UniProtKB-UniRule"/>
</dbReference>
<evidence type="ECO:0000256" key="12">
    <source>
        <dbReference type="ARBA" id="ARBA00023002"/>
    </source>
</evidence>
<dbReference type="InterPro" id="IPR006132">
    <property type="entry name" value="Asp/Orn_carbamoyltranf_P-bd"/>
</dbReference>
<evidence type="ECO:0000256" key="19">
    <source>
        <dbReference type="ARBA" id="ARBA00048816"/>
    </source>
</evidence>
<comment type="pathway">
    <text evidence="2">Pyrimidine metabolism; UMP biosynthesis via de novo pathway; (S)-dihydroorotate from bicarbonate: step 1/3.</text>
</comment>
<feature type="domain" description="MGS-like" evidence="25">
    <location>
        <begin position="2041"/>
        <end position="2193"/>
    </location>
</feature>
<dbReference type="Proteomes" id="UP000289152">
    <property type="component" value="Unassembled WGS sequence"/>
</dbReference>
<evidence type="ECO:0000256" key="6">
    <source>
        <dbReference type="ARBA" id="ARBA00022679"/>
    </source>
</evidence>
<keyword evidence="10 22" id="KW-0067">ATP-binding</keyword>
<accession>A0A4V1M2Y6</accession>
<dbReference type="FunFam" id="3.30.1490.20:FF:000001">
    <property type="entry name" value="Carbamoyl-phosphate synthase large chain"/>
    <property type="match status" value="1"/>
</dbReference>
<evidence type="ECO:0000256" key="22">
    <source>
        <dbReference type="PROSITE-ProRule" id="PRU00409"/>
    </source>
</evidence>
<dbReference type="SUPFAM" id="SSF52317">
    <property type="entry name" value="Class I glutamine amidotransferase-like"/>
    <property type="match status" value="1"/>
</dbReference>
<dbReference type="Pfam" id="PF00117">
    <property type="entry name" value="GATase"/>
    <property type="match status" value="1"/>
</dbReference>
<keyword evidence="9" id="KW-0378">Hydrolase</keyword>
<dbReference type="GO" id="GO:0044205">
    <property type="term" value="P:'de novo' UMP biosynthetic process"/>
    <property type="evidence" value="ECO:0007669"/>
    <property type="project" value="UniProtKB-UniPathway"/>
</dbReference>
<dbReference type="FunFam" id="3.30.470.20:FF:000004">
    <property type="entry name" value="Carbamoyl-phosphate synthase (glutamine-hydrolyzing)"/>
    <property type="match status" value="1"/>
</dbReference>
<dbReference type="InterPro" id="IPR029062">
    <property type="entry name" value="Class_I_gatase-like"/>
</dbReference>
<dbReference type="PROSITE" id="PS00866">
    <property type="entry name" value="CPSASE_1"/>
    <property type="match status" value="2"/>
</dbReference>
<dbReference type="GO" id="GO:0005951">
    <property type="term" value="C:carbamoyl-phosphate synthase complex"/>
    <property type="evidence" value="ECO:0007669"/>
    <property type="project" value="TreeGrafter"/>
</dbReference>
<dbReference type="SUPFAM" id="SSF52021">
    <property type="entry name" value="Carbamoyl phosphate synthetase, small subunit N-terminal domain"/>
    <property type="match status" value="1"/>
</dbReference>
<keyword evidence="8 22" id="KW-0547">Nucleotide-binding</keyword>
<dbReference type="Pfam" id="PF02787">
    <property type="entry name" value="CPSase_L_D3"/>
    <property type="match status" value="1"/>
</dbReference>
<dbReference type="GO" id="GO:0004087">
    <property type="term" value="F:carbamoyl-phosphate synthase (ammonia) activity"/>
    <property type="evidence" value="ECO:0007669"/>
    <property type="project" value="UniProtKB-EC"/>
</dbReference>
<keyword evidence="27" id="KW-1185">Reference proteome</keyword>
<feature type="compositionally biased region" description="Low complexity" evidence="23">
    <location>
        <begin position="589"/>
        <end position="604"/>
    </location>
</feature>
<keyword evidence="6" id="KW-0808">Transferase</keyword>
<keyword evidence="11" id="KW-0665">Pyrimidine biosynthesis</keyword>
<comment type="catalytic activity">
    <reaction evidence="21">
        <text>L-glutamine + H2O = L-glutamate + NH4(+)</text>
        <dbReference type="Rhea" id="RHEA:15889"/>
        <dbReference type="ChEBI" id="CHEBI:15377"/>
        <dbReference type="ChEBI" id="CHEBI:28938"/>
        <dbReference type="ChEBI" id="CHEBI:29985"/>
        <dbReference type="ChEBI" id="CHEBI:58359"/>
        <dbReference type="EC" id="3.5.1.2"/>
    </reaction>
</comment>
<dbReference type="GO" id="GO:0016597">
    <property type="term" value="F:amino acid binding"/>
    <property type="evidence" value="ECO:0007669"/>
    <property type="project" value="InterPro"/>
</dbReference>
<comment type="similarity">
    <text evidence="17">In the 2nd section; belongs to the CarB family.</text>
</comment>
<dbReference type="SUPFAM" id="SSF52440">
    <property type="entry name" value="PreATP-grasp domain"/>
    <property type="match status" value="2"/>
</dbReference>
<evidence type="ECO:0000256" key="2">
    <source>
        <dbReference type="ARBA" id="ARBA00004812"/>
    </source>
</evidence>
<dbReference type="NCBIfam" id="TIGR00670">
    <property type="entry name" value="asp_carb_tr"/>
    <property type="match status" value="1"/>
</dbReference>
<comment type="pathway">
    <text evidence="3">Pyrimidine metabolism; UMP biosynthesis via de novo pathway; (S)-dihydroorotate from bicarbonate: step 2/3.</text>
</comment>
<evidence type="ECO:0000256" key="1">
    <source>
        <dbReference type="ARBA" id="ARBA00001947"/>
    </source>
</evidence>
<dbReference type="Gene3D" id="3.20.20.220">
    <property type="match status" value="1"/>
</dbReference>
<dbReference type="VEuPathDB" id="FungiDB:TREMEDRAFT_33897"/>
<dbReference type="PRINTS" id="PR00101">
    <property type="entry name" value="ATCASE"/>
</dbReference>
<gene>
    <name evidence="26" type="ORF">M231_07754</name>
</gene>
<dbReference type="HAMAP" id="MF_00001">
    <property type="entry name" value="Asp_carb_tr"/>
    <property type="match status" value="1"/>
</dbReference>
<dbReference type="SUPFAM" id="SSF52335">
    <property type="entry name" value="Methylglyoxal synthase-like"/>
    <property type="match status" value="1"/>
</dbReference>
<dbReference type="Gene3D" id="3.40.50.1380">
    <property type="entry name" value="Methylglyoxal synthase-like domain"/>
    <property type="match status" value="1"/>
</dbReference>
<dbReference type="PROSITE" id="PS00097">
    <property type="entry name" value="CARBAMOYLTRANSFERASE"/>
    <property type="match status" value="1"/>
</dbReference>
<evidence type="ECO:0000256" key="18">
    <source>
        <dbReference type="ARBA" id="ARBA00047359"/>
    </source>
</evidence>
<evidence type="ECO:0000256" key="9">
    <source>
        <dbReference type="ARBA" id="ARBA00022801"/>
    </source>
</evidence>
<comment type="cofactor">
    <cofactor evidence="1">
        <name>Zn(2+)</name>
        <dbReference type="ChEBI" id="CHEBI:29105"/>
    </cofactor>
</comment>
<dbReference type="CDD" id="cd01423">
    <property type="entry name" value="MGS_CPS_I_III"/>
    <property type="match status" value="1"/>
</dbReference>
<dbReference type="InterPro" id="IPR011761">
    <property type="entry name" value="ATP-grasp"/>
</dbReference>
<dbReference type="InterPro" id="IPR032466">
    <property type="entry name" value="Metal_Hydrolase"/>
</dbReference>
<keyword evidence="5" id="KW-0436">Ligase</keyword>
<dbReference type="SMART" id="SM01096">
    <property type="entry name" value="CPSase_L_D3"/>
    <property type="match status" value="1"/>
</dbReference>
<dbReference type="FunFam" id="3.20.20.140:FF:000036">
    <property type="entry name" value="Carbamoyl-phosphate synthase large chain"/>
    <property type="match status" value="1"/>
</dbReference>
<evidence type="ECO:0000259" key="24">
    <source>
        <dbReference type="PROSITE" id="PS50975"/>
    </source>
</evidence>
<evidence type="ECO:0000256" key="10">
    <source>
        <dbReference type="ARBA" id="ARBA00022840"/>
    </source>
</evidence>
<dbReference type="InterPro" id="IPR006131">
    <property type="entry name" value="Asp_carbamoyltransf_Asp/Orn-bd"/>
</dbReference>
<dbReference type="PROSITE" id="PS51273">
    <property type="entry name" value="GATASE_TYPE_1"/>
    <property type="match status" value="1"/>
</dbReference>
<dbReference type="PRINTS" id="PR00098">
    <property type="entry name" value="CPSASE"/>
</dbReference>
<dbReference type="InParanoid" id="A0A4V1M2Y6"/>
<dbReference type="InterPro" id="IPR006275">
    <property type="entry name" value="CPSase_lsu"/>
</dbReference>
<dbReference type="FunFam" id="3.40.50.1370:FF:000002">
    <property type="entry name" value="Aspartate carbamoyltransferase 2"/>
    <property type="match status" value="1"/>
</dbReference>
<evidence type="ECO:0000256" key="23">
    <source>
        <dbReference type="SAM" id="MobiDB-lite"/>
    </source>
</evidence>
<dbReference type="SUPFAM" id="SSF53671">
    <property type="entry name" value="Aspartate/ornithine carbamoyltransferase"/>
    <property type="match status" value="1"/>
</dbReference>
<dbReference type="PROSITE" id="PS51855">
    <property type="entry name" value="MGS"/>
    <property type="match status" value="1"/>
</dbReference>
<comment type="catalytic activity">
    <reaction evidence="20">
        <text>carbamoyl phosphate + L-aspartate = N-carbamoyl-L-aspartate + phosphate + H(+)</text>
        <dbReference type="Rhea" id="RHEA:20013"/>
        <dbReference type="ChEBI" id="CHEBI:15378"/>
        <dbReference type="ChEBI" id="CHEBI:29991"/>
        <dbReference type="ChEBI" id="CHEBI:32814"/>
        <dbReference type="ChEBI" id="CHEBI:43474"/>
        <dbReference type="ChEBI" id="CHEBI:58228"/>
        <dbReference type="EC" id="2.1.3.2"/>
    </reaction>
</comment>
<dbReference type="Gene3D" id="1.10.1030.10">
    <property type="entry name" value="Carbamoyl-phosphate synthetase, large subunit oligomerisation domain"/>
    <property type="match status" value="1"/>
</dbReference>
<dbReference type="GO" id="GO:0006541">
    <property type="term" value="P:glutamine metabolic process"/>
    <property type="evidence" value="ECO:0007669"/>
    <property type="project" value="InterPro"/>
</dbReference>
<dbReference type="SUPFAM" id="SSF51730">
    <property type="entry name" value="FAD-linked oxidoreductase"/>
    <property type="match status" value="1"/>
</dbReference>
<dbReference type="Pfam" id="PF01619">
    <property type="entry name" value="Pro_dh"/>
    <property type="match status" value="1"/>
</dbReference>
<feature type="region of interest" description="Disordered" evidence="23">
    <location>
        <begin position="413"/>
        <end position="433"/>
    </location>
</feature>
<dbReference type="PANTHER" id="PTHR11405">
    <property type="entry name" value="CARBAMOYLTRANSFERASE FAMILY MEMBER"/>
    <property type="match status" value="1"/>
</dbReference>
<dbReference type="HAMAP" id="MF_01209">
    <property type="entry name" value="CPSase_S_chain"/>
    <property type="match status" value="1"/>
</dbReference>
<dbReference type="InterPro" id="IPR016185">
    <property type="entry name" value="PreATP-grasp_dom_sf"/>
</dbReference>
<dbReference type="OrthoDB" id="1924069at2759"/>
<evidence type="ECO:0000256" key="21">
    <source>
        <dbReference type="ARBA" id="ARBA00049534"/>
    </source>
</evidence>
<sequence length="2909" mass="317459">MSVPPLYRHVPSSTPLPRRRYHGRSSTGTSTSTRSLGILTATTVGILSTYLLPYPTVAQAESPVTKPDRDQSPRDSLGQTPIRSLLRSYLVYTLCSFPSVIDHSPRLLSALFNSSFPGIKPLTETVVRETFFRQFVPGETAEECLDVMAEMRTRGIGGVLNYSAEASDDSANRSSSLTKGASNIEEERYNELLSSLDQAGAHEDEMARQGYGKGSTALAIKVTGLIDPAILQRASTTLLRLRPLTTSNSPSSPLAAFTIPFPGSPTPFDVKVLARADTSVNPLMTLQGAVPALAVLETDEGIRREDVEKLRDLWEKLRRIALKASEKRISIMIDAEHTQYQPALDGYTLLLSTEYNRPPSPQRSIWPSSASSGTYQSYLVRQPHFLKEALGHAQANGYALGIKLVRGAYHEGEKERWSQEGRSGPGPIWPDKEATDRCYDSSISTILSTLASQLSSPRPELAPSVVFGTHNPDSVQRVMDELVKAGLARRSLTSEGSRRIDNRLCLREEVRGKVHIAQLYGMGDALTDRVAASFHSSCCDPPVALKYMAYAPLHPLTMAPFGNPIPPLPTSPASNVPTPAPAAHSVVISDSTPPTSPNRPSRPSIVPITMTRMSVRPPGSLYPPATGRGLDADLEGRSDDGGANVEEQEQGSNVEWEESMGEADMVLELADGLALSGHSFGAKKSVAGEWMVGYPESLTDPSYSAQILILTYPLIGNYGVPDRPASTPPSQDARNVPPPTHLLDTLPLEFESSHIHVAALVVGNYHPSYSHHLAASSLGTWLKEQGIPAIWGVDTRMLTKRIREGGVLLGRVLARQQPSDGGDRGRDAQPGVLGGVSRLLNGLSPATSLYRSMSSDGRSDTSQWREHFELVPFFDPNNINLVANVSTRQPTLYSSATGSAKVLHPKTGKQLRVVAVDVGMKWNQIRCFRNRGVEVKVVPWDYDFNSESEPYDGLFVSNGPGDPSVVRKTIAHLSKAIESAKVPIFGICLGHQLLALASGAATRKMKYGNRGMNLPCTCATSGRCYITSQNHGYEVDVSTLRNGWEPLFTNANDSSNEGIWMGKDGKPFFSVQFHPESAPGPRDTEFLFDVFIQSMVDRAREGKLVPISMPGGDIAANVAATPREQVKKVLVLGSGGLSIGQAGEFDYSGSQAIKALKEEGIYTILVNPNIATIQTSKGLADKVYFLPVTPDFVLKIIKHEKPDGIYCTFGGQTALNVGIKLKDDFAKLGVKVLGTPIETIITTEDREMFARAMEEIGEKCAESATATNYTEALAAATKIGFPVIVRAAYALGGLGSGFAQDGEQLAELCGKAFATSPQVLVEKSMKGWKEIEYEVVRDCRNNCITVCNMENFDPLGIHTGDSIVVAPSQTLSDADYNMLRTTAVNVIRHLGVVGECNIQYALNPYSKEYCIIEVNARLSRSSALASKATGYPLAFIAAKLGLNIPLNEIRNSVTKLTSACFEPSLDYCVVKIPRWDLKKFSRVSTALSSSMKSVGEVMAIGRSFEETIQKAIRCIDDQFPGFGEHIAIEDVDYEIKNPTDKRLFAIATAFKRGYSVDKVNQMSNIDKWFLTRLERLVKTEKIMSRFSASTVPIELIRNAKQIGFSDRQIARAVNSNELAVRRLRMEAGITPFVKQIDTVAAEFPAFTNYLYTTYNASEHDVTFSDNGVMVLGSGVYRIGSSVEFDWCAVRAIRTLRENGLKTVMINYNPETVSTDYDEADKLYFENISLETVLDIYDLERSSGVVLSMGGQTPNNIALALHRQNVKIYGTSPEMIDTAENRYKFSRMLDKIGVDQPLWKELTSFEEAKIFCDRVSYPVLVRPSYVLSGAAMNVVFSQDDLVTYLSQAADVSRDHPVVISKYIEEAKEIEMDAVARDGKMVMHYISEHVENAGVHSGDATLILPPQDLDPETIRKIEIATQKIGQALNVTGPFNIQFIAKNNEIKVIECNLRAARSFPFVSKVTGVDAIELATKVMLDFPVTPYPDVKMPPNYVGVKVPQFSFSRLSGADPILGVEMASTGEVACFGKDRYDAYLKALISTGIRPPKKNILLSIGSFKEKLEMLPSVLKLHRMGYNLFATAGTSDFFQEHGIPVKYLEALGEQDELNPQKAEYSLTQHLANNLIDLYINLPSKNRFRRPSSYISKGYRSRRMAVDFAVPLITNVKCAKLFIEAIIRKPTFDITSVDYKTSHQTYTFPGLVSVGAFVPGAAESGSNDFGQATQAAIRGGFTVLQMIPQGMSSAVEDEISLQRAQSNASGSAHCDYFFSVAATADNVSRLPDAIAAGAKALFIPFNNFYGARNKVTSVAQHFAAWPADRPIITDARQTDLASILLLASLNNRSIHITGVSTRDDISLIGLAKGKGLAVTCDVSIYALFYSQADYATATCLPTVDDQAALWASLSVIDAFSVGVLPYELGVALGHTVSAKSGVEESLPLLLSAVAQGRLSLEDITARLGENPRAIFGLNVQPQTYVEVEVNRSSVFSLQDAIWSPLEGKAVSGAVHRVVINNHSVFLDGMTFSMPLGRDVSLTGPRAGPTAKRASFVLPTRPNLGGLMSPISERPPSAQGHSSRPGLANEALMSLSSIAPMRDISPVRTLSSLQHHPAFSRRHILSVKQFSRDDLHALFNLASEMRTQVERTGTVDTLRGRVLCTLFYEPSTRTSTSFEAAMKRCGGEVVQVTANTSSVQKGESLADTIRTVGCYSDAIVLRHPAVGSSKAAAKSSPVPIINAGDGIGEHPTQSLLDVFCIREELGSVNGITVTLIGDLKNGRTVHSLVRLLSLYDVTLNFVSPPSLAMPDYVKAEATRANVRWSEYHSLDDVISKSDVLYATRVQKERFDSVAEYESVKDLYVINNDVLAKAKDSAIVMHPLPRVNEIDPEVDFDSRRAAYFRQMRYGLFVRMALLTLVLGA</sequence>
<dbReference type="PANTHER" id="PTHR11405:SF5">
    <property type="entry name" value="CAD PROTEIN"/>
    <property type="match status" value="1"/>
</dbReference>
<dbReference type="Gene3D" id="3.20.20.140">
    <property type="entry name" value="Metal-dependent hydrolases"/>
    <property type="match status" value="1"/>
</dbReference>
<comment type="caution">
    <text evidence="26">The sequence shown here is derived from an EMBL/GenBank/DDBJ whole genome shotgun (WGS) entry which is preliminary data.</text>
</comment>
<evidence type="ECO:0000256" key="20">
    <source>
        <dbReference type="ARBA" id="ARBA00048859"/>
    </source>
</evidence>
<dbReference type="GO" id="GO:0004070">
    <property type="term" value="F:aspartate carbamoyltransferase activity"/>
    <property type="evidence" value="ECO:0007669"/>
    <property type="project" value="UniProtKB-EC"/>
</dbReference>
<feature type="compositionally biased region" description="Basic and acidic residues" evidence="23">
    <location>
        <begin position="630"/>
        <end position="640"/>
    </location>
</feature>
<comment type="similarity">
    <text evidence="15">In the C-terminal section; belongs to the aspartate/ornithine carbamoyltransferase superfamily. ATCase family.</text>
</comment>
<evidence type="ECO:0000256" key="7">
    <source>
        <dbReference type="ARBA" id="ARBA00022737"/>
    </source>
</evidence>
<protein>
    <submittedName>
        <fullName evidence="26">Carbamoyl-phosphate synthase, large subunit</fullName>
    </submittedName>
</protein>
<dbReference type="InterPro" id="IPR029041">
    <property type="entry name" value="FAD-linked_oxidoreductase-like"/>
</dbReference>
<dbReference type="InterPro" id="IPR036901">
    <property type="entry name" value="Asp/Orn_carbamoylTrfase_sf"/>
</dbReference>
<organism evidence="26 27">
    <name type="scientific">Tremella mesenterica</name>
    <name type="common">Jelly fungus</name>
    <dbReference type="NCBI Taxonomy" id="5217"/>
    <lineage>
        <taxon>Eukaryota</taxon>
        <taxon>Fungi</taxon>
        <taxon>Dikarya</taxon>
        <taxon>Basidiomycota</taxon>
        <taxon>Agaricomycotina</taxon>
        <taxon>Tremellomycetes</taxon>
        <taxon>Tremellales</taxon>
        <taxon>Tremellaceae</taxon>
        <taxon>Tremella</taxon>
    </lineage>
</organism>
<keyword evidence="4" id="KW-0597">Phosphoprotein</keyword>
<evidence type="ECO:0000256" key="4">
    <source>
        <dbReference type="ARBA" id="ARBA00022553"/>
    </source>
</evidence>
<dbReference type="SUPFAM" id="SSF48108">
    <property type="entry name" value="Carbamoyl phosphate synthetase, large subunit connection domain"/>
    <property type="match status" value="1"/>
</dbReference>
<dbReference type="InterPro" id="IPR036914">
    <property type="entry name" value="MGS-like_dom_sf"/>
</dbReference>
<dbReference type="InterPro" id="IPR006130">
    <property type="entry name" value="Asp/Orn_carbamoylTrfase"/>
</dbReference>
<dbReference type="PRINTS" id="PR00100">
    <property type="entry name" value="AOTCASE"/>
</dbReference>
<dbReference type="Gene3D" id="3.40.50.1370">
    <property type="entry name" value="Aspartate/ornithine carbamoyltransferase"/>
    <property type="match status" value="2"/>
</dbReference>
<dbReference type="InterPro" id="IPR013815">
    <property type="entry name" value="ATP_grasp_subdomain_1"/>
</dbReference>
<dbReference type="FunFam" id="3.40.50.1370:FF:000005">
    <property type="entry name" value="CAD protein-like isoform X1"/>
    <property type="match status" value="1"/>
</dbReference>
<dbReference type="Gene3D" id="3.30.1490.20">
    <property type="entry name" value="ATP-grasp fold, A domain"/>
    <property type="match status" value="1"/>
</dbReference>
<dbReference type="VEuPathDB" id="FungiDB:TREMEDRAFT_72254"/>
<dbReference type="PROSITE" id="PS00867">
    <property type="entry name" value="CPSASE_2"/>
    <property type="match status" value="2"/>
</dbReference>
<dbReference type="SMART" id="SM00851">
    <property type="entry name" value="MGS"/>
    <property type="match status" value="1"/>
</dbReference>
<dbReference type="PRINTS" id="PR00099">
    <property type="entry name" value="CPSGATASE"/>
</dbReference>
<proteinExistence type="inferred from homology"/>
<evidence type="ECO:0000256" key="16">
    <source>
        <dbReference type="ARBA" id="ARBA00043984"/>
    </source>
</evidence>
<dbReference type="InterPro" id="IPR005479">
    <property type="entry name" value="CPAse_ATP-bd"/>
</dbReference>
<dbReference type="Gene3D" id="3.40.50.880">
    <property type="match status" value="1"/>
</dbReference>
<dbReference type="InterPro" id="IPR036897">
    <property type="entry name" value="CarbamoylP_synth_lsu_oligo_sf"/>
</dbReference>
<dbReference type="Pfam" id="PF25596">
    <property type="entry name" value="CPSase_L_D1"/>
    <property type="match status" value="2"/>
</dbReference>
<dbReference type="SUPFAM" id="SSF56059">
    <property type="entry name" value="Glutathione synthetase ATP-binding domain-like"/>
    <property type="match status" value="2"/>
</dbReference>
<dbReference type="NCBIfam" id="TIGR01369">
    <property type="entry name" value="CPSaseII_lrg"/>
    <property type="match status" value="1"/>
</dbReference>
<dbReference type="InterPro" id="IPR002872">
    <property type="entry name" value="Proline_DH_dom"/>
</dbReference>
<feature type="region of interest" description="Disordered" evidence="23">
    <location>
        <begin position="1"/>
        <end position="34"/>
    </location>
</feature>
<dbReference type="CDD" id="cd01744">
    <property type="entry name" value="GATase1_CPSase"/>
    <property type="match status" value="1"/>
</dbReference>
<dbReference type="EMBL" id="SDIL01000166">
    <property type="protein sequence ID" value="RXK35000.1"/>
    <property type="molecule type" value="Genomic_DNA"/>
</dbReference>
<dbReference type="FunFam" id="1.10.1030.10:FF:000001">
    <property type="entry name" value="Carbamoyl-phosphate synthase large chain"/>
    <property type="match status" value="1"/>
</dbReference>
<comment type="catalytic activity">
    <reaction evidence="18">
        <text>hydrogencarbonate + NH4(+) + 2 ATP = carbamoyl phosphate + 2 ADP + phosphate + 2 H(+)</text>
        <dbReference type="Rhea" id="RHEA:18029"/>
        <dbReference type="ChEBI" id="CHEBI:15378"/>
        <dbReference type="ChEBI" id="CHEBI:17544"/>
        <dbReference type="ChEBI" id="CHEBI:28938"/>
        <dbReference type="ChEBI" id="CHEBI:30616"/>
        <dbReference type="ChEBI" id="CHEBI:43474"/>
        <dbReference type="ChEBI" id="CHEBI:58228"/>
        <dbReference type="ChEBI" id="CHEBI:456216"/>
        <dbReference type="EC" id="6.3.4.16"/>
    </reaction>
</comment>
<dbReference type="FunFam" id="3.40.50.1380:FF:000009">
    <property type="entry name" value="Carbamoyl-phosphate synthase, large subunit"/>
    <property type="match status" value="1"/>
</dbReference>
<reference evidence="26 27" key="1">
    <citation type="submission" date="2016-06" db="EMBL/GenBank/DDBJ databases">
        <title>Evolution of pathogenesis and genome organization in the Tremellales.</title>
        <authorList>
            <person name="Cuomo C."/>
            <person name="Litvintseva A."/>
            <person name="Heitman J."/>
            <person name="Chen Y."/>
            <person name="Sun S."/>
            <person name="Springer D."/>
            <person name="Dromer F."/>
            <person name="Young S."/>
            <person name="Zeng Q."/>
            <person name="Chapman S."/>
            <person name="Gujja S."/>
            <person name="Saif S."/>
            <person name="Birren B."/>
        </authorList>
    </citation>
    <scope>NUCLEOTIDE SEQUENCE [LARGE SCALE GENOMIC DNA]</scope>
    <source>
        <strain evidence="26 27">ATCC 28783</strain>
    </source>
</reference>
<dbReference type="UniPathway" id="UPA00070">
    <property type="reaction ID" value="UER00115"/>
</dbReference>
<dbReference type="SMART" id="SM01097">
    <property type="entry name" value="CPSase_sm_chain"/>
    <property type="match status" value="1"/>
</dbReference>
<keyword evidence="13" id="KW-0511">Multifunctional enzyme</keyword>
<dbReference type="FunFam" id="3.40.50.20:FF:000002">
    <property type="entry name" value="Carbamoyl-phosphate synthase large chain"/>
    <property type="match status" value="1"/>
</dbReference>
<dbReference type="InterPro" id="IPR002474">
    <property type="entry name" value="CarbamoylP_synth_ssu_N"/>
</dbReference>
<dbReference type="InterPro" id="IPR006274">
    <property type="entry name" value="CarbamoylP_synth_ssu"/>
</dbReference>
<dbReference type="InterPro" id="IPR035686">
    <property type="entry name" value="CPSase_GATase1"/>
</dbReference>
<name>A0A4V1M2Y6_TREME</name>